<evidence type="ECO:0000313" key="4">
    <source>
        <dbReference type="Proteomes" id="UP000006860"/>
    </source>
</evidence>
<feature type="compositionally biased region" description="Basic and acidic residues" evidence="1">
    <location>
        <begin position="290"/>
        <end position="315"/>
    </location>
</feature>
<feature type="chain" id="PRO_5003260851" description="Signal peptide-domain containing protein" evidence="2">
    <location>
        <begin position="24"/>
        <end position="315"/>
    </location>
</feature>
<reference evidence="4" key="1">
    <citation type="submission" date="2011-02" db="EMBL/GenBank/DDBJ databases">
        <title>The complete genome of Planctomyces brasiliensis DSM 5305.</title>
        <authorList>
            <person name="Lucas S."/>
            <person name="Copeland A."/>
            <person name="Lapidus A."/>
            <person name="Bruce D."/>
            <person name="Goodwin L."/>
            <person name="Pitluck S."/>
            <person name="Kyrpides N."/>
            <person name="Mavromatis K."/>
            <person name="Pagani I."/>
            <person name="Ivanova N."/>
            <person name="Ovchinnikova G."/>
            <person name="Lu M."/>
            <person name="Detter J.C."/>
            <person name="Han C."/>
            <person name="Land M."/>
            <person name="Hauser L."/>
            <person name="Markowitz V."/>
            <person name="Cheng J.-F."/>
            <person name="Hugenholtz P."/>
            <person name="Woyke T."/>
            <person name="Wu D."/>
            <person name="Tindall B."/>
            <person name="Pomrenke H.G."/>
            <person name="Brambilla E."/>
            <person name="Klenk H.-P."/>
            <person name="Eisen J.A."/>
        </authorList>
    </citation>
    <scope>NUCLEOTIDE SEQUENCE [LARGE SCALE GENOMIC DNA]</scope>
    <source>
        <strain evidence="4">ATCC 49424 / DSM 5305 / JCM 21570 / NBRC 103401 / IFAM 1448</strain>
    </source>
</reference>
<dbReference type="Proteomes" id="UP000006860">
    <property type="component" value="Chromosome"/>
</dbReference>
<gene>
    <name evidence="3" type="ordered locus">Plabr_1568</name>
</gene>
<sequence length="315" mass="35010">MFCLKSSIRIAMRSSLLLLILLAAGCGKTTSQSATEQLLTSNAVDRVIAQIDFSALSRQRVYFDDSYIKSIKGAGFVNSDYIISSMRQQIMAAGCRLEEKKEDADYVIEARVGALGSDQHEINYGVPANNLLNSASALAPAAPQVPAIPEISLAKKEHHVGAAKIGVFAYHRETREPVWQAGVKAERSRSKESWFLGVGPYQSGTIYEETMFAGGRMKRPLRKLIDGRGKQDPLQKGPPVNYESTHMFPLAYQLKADELKAKHEQDQVEWANHEETQKELKTLLQQIETEQAKEPGKAKIKPADKPLKPTDRDKK</sequence>
<dbReference type="KEGG" id="pbs:Plabr_1568"/>
<dbReference type="InterPro" id="IPR046596">
    <property type="entry name" value="DUF6655"/>
</dbReference>
<proteinExistence type="predicted"/>
<evidence type="ECO:0000313" key="3">
    <source>
        <dbReference type="EMBL" id="ADY59179.1"/>
    </source>
</evidence>
<evidence type="ECO:0000256" key="1">
    <source>
        <dbReference type="SAM" id="MobiDB-lite"/>
    </source>
</evidence>
<name>F0SRQ6_RUBBR</name>
<evidence type="ECO:0000256" key="2">
    <source>
        <dbReference type="SAM" id="SignalP"/>
    </source>
</evidence>
<keyword evidence="2" id="KW-0732">Signal</keyword>
<dbReference type="AlphaFoldDB" id="F0SRQ6"/>
<dbReference type="Pfam" id="PF20360">
    <property type="entry name" value="DUF6655"/>
    <property type="match status" value="1"/>
</dbReference>
<evidence type="ECO:0008006" key="5">
    <source>
        <dbReference type="Google" id="ProtNLM"/>
    </source>
</evidence>
<dbReference type="PROSITE" id="PS51257">
    <property type="entry name" value="PROKAR_LIPOPROTEIN"/>
    <property type="match status" value="1"/>
</dbReference>
<dbReference type="eggNOG" id="ENOG5032HQG">
    <property type="taxonomic scope" value="Bacteria"/>
</dbReference>
<dbReference type="HOGENOM" id="CLU_882457_0_0_0"/>
<organism evidence="3 4">
    <name type="scientific">Rubinisphaera brasiliensis (strain ATCC 49424 / DSM 5305 / JCM 21570 / IAM 15109 / NBRC 103401 / IFAM 1448)</name>
    <name type="common">Planctomyces brasiliensis</name>
    <dbReference type="NCBI Taxonomy" id="756272"/>
    <lineage>
        <taxon>Bacteria</taxon>
        <taxon>Pseudomonadati</taxon>
        <taxon>Planctomycetota</taxon>
        <taxon>Planctomycetia</taxon>
        <taxon>Planctomycetales</taxon>
        <taxon>Planctomycetaceae</taxon>
        <taxon>Rubinisphaera</taxon>
    </lineage>
</organism>
<keyword evidence="4" id="KW-1185">Reference proteome</keyword>
<protein>
    <recommendedName>
        <fullName evidence="5">Signal peptide-domain containing protein</fullName>
    </recommendedName>
</protein>
<feature type="signal peptide" evidence="2">
    <location>
        <begin position="1"/>
        <end position="23"/>
    </location>
</feature>
<feature type="region of interest" description="Disordered" evidence="1">
    <location>
        <begin position="285"/>
        <end position="315"/>
    </location>
</feature>
<accession>F0SRQ6</accession>
<dbReference type="EMBL" id="CP002546">
    <property type="protein sequence ID" value="ADY59179.1"/>
    <property type="molecule type" value="Genomic_DNA"/>
</dbReference>